<evidence type="ECO:0000313" key="2">
    <source>
        <dbReference type="Proteomes" id="UP001458880"/>
    </source>
</evidence>
<reference evidence="1 2" key="1">
    <citation type="journal article" date="2024" name="BMC Genomics">
        <title>De novo assembly and annotation of Popillia japonica's genome with initial clues to its potential as an invasive pest.</title>
        <authorList>
            <person name="Cucini C."/>
            <person name="Boschi S."/>
            <person name="Funari R."/>
            <person name="Cardaioli E."/>
            <person name="Iannotti N."/>
            <person name="Marturano G."/>
            <person name="Paoli F."/>
            <person name="Bruttini M."/>
            <person name="Carapelli A."/>
            <person name="Frati F."/>
            <person name="Nardi F."/>
        </authorList>
    </citation>
    <scope>NUCLEOTIDE SEQUENCE [LARGE SCALE GENOMIC DNA]</scope>
    <source>
        <strain evidence="1">DMR45628</strain>
    </source>
</reference>
<dbReference type="Proteomes" id="UP001458880">
    <property type="component" value="Unassembled WGS sequence"/>
</dbReference>
<proteinExistence type="predicted"/>
<comment type="caution">
    <text evidence="1">The sequence shown here is derived from an EMBL/GenBank/DDBJ whole genome shotgun (WGS) entry which is preliminary data.</text>
</comment>
<accession>A0AAW1IAJ2</accession>
<keyword evidence="2" id="KW-1185">Reference proteome</keyword>
<protein>
    <submittedName>
        <fullName evidence="1">Uncharacterized protein</fullName>
    </submittedName>
</protein>
<organism evidence="1 2">
    <name type="scientific">Popillia japonica</name>
    <name type="common">Japanese beetle</name>
    <dbReference type="NCBI Taxonomy" id="7064"/>
    <lineage>
        <taxon>Eukaryota</taxon>
        <taxon>Metazoa</taxon>
        <taxon>Ecdysozoa</taxon>
        <taxon>Arthropoda</taxon>
        <taxon>Hexapoda</taxon>
        <taxon>Insecta</taxon>
        <taxon>Pterygota</taxon>
        <taxon>Neoptera</taxon>
        <taxon>Endopterygota</taxon>
        <taxon>Coleoptera</taxon>
        <taxon>Polyphaga</taxon>
        <taxon>Scarabaeiformia</taxon>
        <taxon>Scarabaeidae</taxon>
        <taxon>Rutelinae</taxon>
        <taxon>Popillia</taxon>
    </lineage>
</organism>
<evidence type="ECO:0000313" key="1">
    <source>
        <dbReference type="EMBL" id="KAK9686247.1"/>
    </source>
</evidence>
<sequence length="93" mass="10703">MASPPVSRDHCLNYSNHFSYGIENDATYTHTVLSQTKTRYNISLVLNTGFLTVLKATYPNANTLIPFRSSSVYWRKFRPGLFDLRCRKGNQCH</sequence>
<dbReference type="EMBL" id="JASPKY010000720">
    <property type="protein sequence ID" value="KAK9686247.1"/>
    <property type="molecule type" value="Genomic_DNA"/>
</dbReference>
<name>A0AAW1IAJ2_POPJA</name>
<dbReference type="AlphaFoldDB" id="A0AAW1IAJ2"/>
<gene>
    <name evidence="1" type="ORF">QE152_g37341</name>
</gene>